<comment type="caution">
    <text evidence="1">The sequence shown here is derived from an EMBL/GenBank/DDBJ whole genome shotgun (WGS) entry which is preliminary data.</text>
</comment>
<gene>
    <name evidence="1" type="ORF">ENM60_02025</name>
</gene>
<proteinExistence type="predicted"/>
<accession>A0A7J3XXV8</accession>
<reference evidence="1" key="1">
    <citation type="journal article" date="2020" name="mSystems">
        <title>Genome- and Community-Level Interaction Insights into Carbon Utilization and Element Cycling Functions of Hydrothermarchaeota in Hydrothermal Sediment.</title>
        <authorList>
            <person name="Zhou Z."/>
            <person name="Liu Y."/>
            <person name="Xu W."/>
            <person name="Pan J."/>
            <person name="Luo Z.H."/>
            <person name="Li M."/>
        </authorList>
    </citation>
    <scope>NUCLEOTIDE SEQUENCE [LARGE SCALE GENOMIC DNA]</scope>
    <source>
        <strain evidence="1">SpSt-110</strain>
    </source>
</reference>
<sequence length="91" mass="10234">MKGLAMADYTVRVKINVRKLYEDLVASGRMFVSVEEVADRVYTNTLSAGKILSQLEKLGFARKWSRNVYVITQAGILIKGDGVPVNRDHYV</sequence>
<dbReference type="EMBL" id="DRYK01000028">
    <property type="protein sequence ID" value="HHP67558.1"/>
    <property type="molecule type" value="Genomic_DNA"/>
</dbReference>
<name>A0A7J3XXV8_9CREN</name>
<organism evidence="1">
    <name type="scientific">Thermogladius calderae</name>
    <dbReference type="NCBI Taxonomy" id="1200300"/>
    <lineage>
        <taxon>Archaea</taxon>
        <taxon>Thermoproteota</taxon>
        <taxon>Thermoprotei</taxon>
        <taxon>Desulfurococcales</taxon>
        <taxon>Desulfurococcaceae</taxon>
        <taxon>Thermogladius</taxon>
    </lineage>
</organism>
<evidence type="ECO:0000313" key="1">
    <source>
        <dbReference type="EMBL" id="HHP67558.1"/>
    </source>
</evidence>
<dbReference type="AlphaFoldDB" id="A0A7J3XXV8"/>
<protein>
    <submittedName>
        <fullName evidence="1">Uncharacterized protein</fullName>
    </submittedName>
</protein>